<keyword evidence="4" id="KW-1185">Reference proteome</keyword>
<dbReference type="Pfam" id="PF10756">
    <property type="entry name" value="bPH_6"/>
    <property type="match status" value="1"/>
</dbReference>
<dbReference type="RefSeq" id="WP_123738065.1">
    <property type="nucleotide sequence ID" value="NZ_RKHQ01000001.1"/>
</dbReference>
<evidence type="ECO:0000313" key="3">
    <source>
        <dbReference type="EMBL" id="ROR95797.1"/>
    </source>
</evidence>
<keyword evidence="1" id="KW-0812">Transmembrane</keyword>
<keyword evidence="1" id="KW-0472">Membrane</keyword>
<dbReference type="EMBL" id="RKHQ01000001">
    <property type="protein sequence ID" value="ROR95797.1"/>
    <property type="molecule type" value="Genomic_DNA"/>
</dbReference>
<evidence type="ECO:0000256" key="1">
    <source>
        <dbReference type="SAM" id="Phobius"/>
    </source>
</evidence>
<reference evidence="3 4" key="1">
    <citation type="submission" date="2018-11" db="EMBL/GenBank/DDBJ databases">
        <title>Sequencing the genomes of 1000 actinobacteria strains.</title>
        <authorList>
            <person name="Klenk H.-P."/>
        </authorList>
    </citation>
    <scope>NUCLEOTIDE SEQUENCE [LARGE SCALE GENOMIC DNA]</scope>
    <source>
        <strain evidence="3 4">DSM 13521</strain>
    </source>
</reference>
<keyword evidence="1" id="KW-1133">Transmembrane helix</keyword>
<dbReference type="AlphaFoldDB" id="A0A3N2D7P0"/>
<dbReference type="OrthoDB" id="5148800at2"/>
<proteinExistence type="predicted"/>
<evidence type="ECO:0000313" key="4">
    <source>
        <dbReference type="Proteomes" id="UP000275356"/>
    </source>
</evidence>
<feature type="transmembrane region" description="Helical" evidence="1">
    <location>
        <begin position="52"/>
        <end position="69"/>
    </location>
</feature>
<comment type="caution">
    <text evidence="3">The sequence shown here is derived from an EMBL/GenBank/DDBJ whole genome shotgun (WGS) entry which is preliminary data.</text>
</comment>
<dbReference type="InterPro" id="IPR019692">
    <property type="entry name" value="CFP-6_PH"/>
</dbReference>
<feature type="domain" description="Low molecular weight protein antigen 6 PH" evidence="2">
    <location>
        <begin position="71"/>
        <end position="116"/>
    </location>
</feature>
<feature type="transmembrane region" description="Helical" evidence="1">
    <location>
        <begin position="27"/>
        <end position="45"/>
    </location>
</feature>
<accession>A0A3N2D7P0</accession>
<sequence length="215" mass="22513">MRTRGDGRNDTSTPGGTWVYRPRSSSVYAAILAVVLAGWTWSTLADGTFRPLVALPWLLFLATAGYTVFVRPRVEVDDAGVTLVNPLRTVVVPWPALVHVSTRYALTLHTPGGNHRAWAAPGPGRHAATMSTAVDVRAVSRTGGSTGSVGLGDLPSSPSGVAAHHVRERWQNLVDAGAVEAGVAEETPVRTRVAWPWVAALAVTALVGVGAALLG</sequence>
<protein>
    <submittedName>
        <fullName evidence="3">PH (Pleckstrin Homology) domain-containing protein</fullName>
    </submittedName>
</protein>
<gene>
    <name evidence="3" type="ORF">EDD28_0359</name>
</gene>
<name>A0A3N2D7P0_9MICO</name>
<dbReference type="Proteomes" id="UP000275356">
    <property type="component" value="Unassembled WGS sequence"/>
</dbReference>
<evidence type="ECO:0000259" key="2">
    <source>
        <dbReference type="Pfam" id="PF10756"/>
    </source>
</evidence>
<organism evidence="3 4">
    <name type="scientific">Salana multivorans</name>
    <dbReference type="NCBI Taxonomy" id="120377"/>
    <lineage>
        <taxon>Bacteria</taxon>
        <taxon>Bacillati</taxon>
        <taxon>Actinomycetota</taxon>
        <taxon>Actinomycetes</taxon>
        <taxon>Micrococcales</taxon>
        <taxon>Beutenbergiaceae</taxon>
        <taxon>Salana</taxon>
    </lineage>
</organism>
<feature type="transmembrane region" description="Helical" evidence="1">
    <location>
        <begin position="194"/>
        <end position="214"/>
    </location>
</feature>